<dbReference type="EMBL" id="BMAU01021195">
    <property type="protein sequence ID" value="GFX96908.1"/>
    <property type="molecule type" value="Genomic_DNA"/>
</dbReference>
<keyword evidence="2" id="KW-1185">Reference proteome</keyword>
<protein>
    <submittedName>
        <fullName evidence="1">Transposable element Tcb2 transposase</fullName>
    </submittedName>
</protein>
<accession>A0A8X6RL31</accession>
<dbReference type="AlphaFoldDB" id="A0A8X6RL31"/>
<evidence type="ECO:0000313" key="1">
    <source>
        <dbReference type="EMBL" id="GFX96908.1"/>
    </source>
</evidence>
<proteinExistence type="predicted"/>
<dbReference type="InterPro" id="IPR036397">
    <property type="entry name" value="RNaseH_sf"/>
</dbReference>
<organism evidence="1 2">
    <name type="scientific">Trichonephila clavipes</name>
    <name type="common">Golden silk orbweaver</name>
    <name type="synonym">Nephila clavipes</name>
    <dbReference type="NCBI Taxonomy" id="2585209"/>
    <lineage>
        <taxon>Eukaryota</taxon>
        <taxon>Metazoa</taxon>
        <taxon>Ecdysozoa</taxon>
        <taxon>Arthropoda</taxon>
        <taxon>Chelicerata</taxon>
        <taxon>Arachnida</taxon>
        <taxon>Araneae</taxon>
        <taxon>Araneomorphae</taxon>
        <taxon>Entelegynae</taxon>
        <taxon>Araneoidea</taxon>
        <taxon>Nephilidae</taxon>
        <taxon>Trichonephila</taxon>
    </lineage>
</organism>
<reference evidence="1" key="1">
    <citation type="submission" date="2020-08" db="EMBL/GenBank/DDBJ databases">
        <title>Multicomponent nature underlies the extraordinary mechanical properties of spider dragline silk.</title>
        <authorList>
            <person name="Kono N."/>
            <person name="Nakamura H."/>
            <person name="Mori M."/>
            <person name="Yoshida Y."/>
            <person name="Ohtoshi R."/>
            <person name="Malay A.D."/>
            <person name="Moran D.A.P."/>
            <person name="Tomita M."/>
            <person name="Numata K."/>
            <person name="Arakawa K."/>
        </authorList>
    </citation>
    <scope>NUCLEOTIDE SEQUENCE</scope>
</reference>
<evidence type="ECO:0000313" key="2">
    <source>
        <dbReference type="Proteomes" id="UP000887159"/>
    </source>
</evidence>
<dbReference type="Proteomes" id="UP000887159">
    <property type="component" value="Unassembled WGS sequence"/>
</dbReference>
<comment type="caution">
    <text evidence="1">The sequence shown here is derived from an EMBL/GenBank/DDBJ whole genome shotgun (WGS) entry which is preliminary data.</text>
</comment>
<dbReference type="Gene3D" id="3.30.420.10">
    <property type="entry name" value="Ribonuclease H-like superfamily/Ribonuclease H"/>
    <property type="match status" value="1"/>
</dbReference>
<dbReference type="GO" id="GO:0003676">
    <property type="term" value="F:nucleic acid binding"/>
    <property type="evidence" value="ECO:0007669"/>
    <property type="project" value="InterPro"/>
</dbReference>
<name>A0A8X6RL31_TRICX</name>
<gene>
    <name evidence="1" type="primary">NCL1_09848</name>
    <name evidence="1" type="ORF">TNCV_1996401</name>
</gene>
<sequence>MWRPRGERLNPSFVLQQHTAQTAGVLVWGAIPYNTLSPLVLIRGTMTAQRYVQDILQPHVFSLMQRLPEAIFQQNNTRSHTASVSQDCLHTVTTHP</sequence>